<reference evidence="19" key="1">
    <citation type="journal article" date="2019" name="Int. J. Syst. Evol. Microbiol.">
        <title>The Global Catalogue of Microorganisms (GCM) 10K type strain sequencing project: providing services to taxonomists for standard genome sequencing and annotation.</title>
        <authorList>
            <consortium name="The Broad Institute Genomics Platform"/>
            <consortium name="The Broad Institute Genome Sequencing Center for Infectious Disease"/>
            <person name="Wu L."/>
            <person name="Ma J."/>
        </authorList>
    </citation>
    <scope>NUCLEOTIDE SEQUENCE [LARGE SCALE GENOMIC DNA]</scope>
    <source>
        <strain evidence="19">JCM 9458</strain>
    </source>
</reference>
<dbReference type="Gene3D" id="1.10.287.560">
    <property type="entry name" value="Histidine kinase CheA-like, homodimeric domain"/>
    <property type="match status" value="1"/>
</dbReference>
<dbReference type="Gene3D" id="3.30.565.10">
    <property type="entry name" value="Histidine kinase-like ATPase, C-terminal domain"/>
    <property type="match status" value="1"/>
</dbReference>
<evidence type="ECO:0000256" key="6">
    <source>
        <dbReference type="ARBA" id="ARBA00022553"/>
    </source>
</evidence>
<keyword evidence="7" id="KW-0808">Transferase</keyword>
<name>A0ABP6T3H5_9ACTN</name>
<keyword evidence="6 13" id="KW-0597">Phosphoprotein</keyword>
<dbReference type="CDD" id="cd16916">
    <property type="entry name" value="HATPase_CheA-like"/>
    <property type="match status" value="1"/>
</dbReference>
<evidence type="ECO:0000256" key="1">
    <source>
        <dbReference type="ARBA" id="ARBA00000085"/>
    </source>
</evidence>
<dbReference type="PROSITE" id="PS50109">
    <property type="entry name" value="HIS_KIN"/>
    <property type="match status" value="1"/>
</dbReference>
<comment type="caution">
    <text evidence="18">The sequence shown here is derived from an EMBL/GenBank/DDBJ whole genome shotgun (WGS) entry which is preliminary data.</text>
</comment>
<keyword evidence="5" id="KW-0145">Chemotaxis</keyword>
<evidence type="ECO:0000256" key="3">
    <source>
        <dbReference type="ARBA" id="ARBA00012438"/>
    </source>
</evidence>
<dbReference type="EC" id="2.7.13.3" evidence="3"/>
<evidence type="ECO:0000256" key="2">
    <source>
        <dbReference type="ARBA" id="ARBA00004236"/>
    </source>
</evidence>
<dbReference type="InterPro" id="IPR008207">
    <property type="entry name" value="Sig_transdc_His_kin_Hpt_dom"/>
</dbReference>
<dbReference type="InterPro" id="IPR004105">
    <property type="entry name" value="CheA-like_dim"/>
</dbReference>
<dbReference type="SMART" id="SM01231">
    <property type="entry name" value="H-kinase_dim"/>
    <property type="match status" value="1"/>
</dbReference>
<dbReference type="Gene3D" id="1.20.120.160">
    <property type="entry name" value="HPT domain"/>
    <property type="match status" value="1"/>
</dbReference>
<organism evidence="18 19">
    <name type="scientific">Cryptosporangium minutisporangium</name>
    <dbReference type="NCBI Taxonomy" id="113569"/>
    <lineage>
        <taxon>Bacteria</taxon>
        <taxon>Bacillati</taxon>
        <taxon>Actinomycetota</taxon>
        <taxon>Actinomycetes</taxon>
        <taxon>Cryptosporangiales</taxon>
        <taxon>Cryptosporangiaceae</taxon>
        <taxon>Cryptosporangium</taxon>
    </lineage>
</organism>
<evidence type="ECO:0000256" key="5">
    <source>
        <dbReference type="ARBA" id="ARBA00022500"/>
    </source>
</evidence>
<evidence type="ECO:0000256" key="12">
    <source>
        <dbReference type="ARBA" id="ARBA00035100"/>
    </source>
</evidence>
<dbReference type="SMART" id="SM00387">
    <property type="entry name" value="HATPase_c"/>
    <property type="match status" value="1"/>
</dbReference>
<dbReference type="CDD" id="cd00088">
    <property type="entry name" value="HPT"/>
    <property type="match status" value="1"/>
</dbReference>
<feature type="domain" description="CheW-like" evidence="16">
    <location>
        <begin position="589"/>
        <end position="722"/>
    </location>
</feature>
<comment type="catalytic activity">
    <reaction evidence="1">
        <text>ATP + protein L-histidine = ADP + protein N-phospho-L-histidine.</text>
        <dbReference type="EC" id="2.7.13.3"/>
    </reaction>
</comment>
<dbReference type="EMBL" id="BAAAYN010000036">
    <property type="protein sequence ID" value="GAA3392231.1"/>
    <property type="molecule type" value="Genomic_DNA"/>
</dbReference>
<dbReference type="InterPro" id="IPR036641">
    <property type="entry name" value="HPT_dom_sf"/>
</dbReference>
<feature type="domain" description="Histidine kinase" evidence="15">
    <location>
        <begin position="380"/>
        <end position="587"/>
    </location>
</feature>
<proteinExistence type="predicted"/>
<dbReference type="InterPro" id="IPR036890">
    <property type="entry name" value="HATPase_C_sf"/>
</dbReference>
<gene>
    <name evidence="18" type="ORF">GCM10020369_53170</name>
</gene>
<dbReference type="SMART" id="SM00073">
    <property type="entry name" value="HPT"/>
    <property type="match status" value="1"/>
</dbReference>
<dbReference type="SUPFAM" id="SSF50341">
    <property type="entry name" value="CheW-like"/>
    <property type="match status" value="1"/>
</dbReference>
<dbReference type="RefSeq" id="WP_345730939.1">
    <property type="nucleotide sequence ID" value="NZ_BAAAYN010000036.1"/>
</dbReference>
<keyword evidence="11" id="KW-0902">Two-component regulatory system</keyword>
<keyword evidence="9" id="KW-0418">Kinase</keyword>
<evidence type="ECO:0000256" key="10">
    <source>
        <dbReference type="ARBA" id="ARBA00022840"/>
    </source>
</evidence>
<dbReference type="PANTHER" id="PTHR43395">
    <property type="entry name" value="SENSOR HISTIDINE KINASE CHEA"/>
    <property type="match status" value="1"/>
</dbReference>
<keyword evidence="19" id="KW-1185">Reference proteome</keyword>
<feature type="modified residue" description="Phosphohistidine" evidence="13">
    <location>
        <position position="50"/>
    </location>
</feature>
<feature type="domain" description="HPt" evidence="17">
    <location>
        <begin position="3"/>
        <end position="107"/>
    </location>
</feature>
<evidence type="ECO:0000259" key="17">
    <source>
        <dbReference type="PROSITE" id="PS50894"/>
    </source>
</evidence>
<evidence type="ECO:0000256" key="8">
    <source>
        <dbReference type="ARBA" id="ARBA00022741"/>
    </source>
</evidence>
<dbReference type="Pfam" id="PF02518">
    <property type="entry name" value="HATPase_c"/>
    <property type="match status" value="1"/>
</dbReference>
<accession>A0ABP6T3H5</accession>
<dbReference type="Proteomes" id="UP001501676">
    <property type="component" value="Unassembled WGS sequence"/>
</dbReference>
<dbReference type="Gene3D" id="2.30.30.40">
    <property type="entry name" value="SH3 Domains"/>
    <property type="match status" value="1"/>
</dbReference>
<protein>
    <recommendedName>
        <fullName evidence="4">Chemotaxis protein CheA</fullName>
        <ecNumber evidence="3">2.7.13.3</ecNumber>
    </recommendedName>
</protein>
<comment type="subcellular location">
    <subcellularLocation>
        <location evidence="2">Cell membrane</location>
    </subcellularLocation>
</comment>
<evidence type="ECO:0000256" key="13">
    <source>
        <dbReference type="PROSITE-ProRule" id="PRU00110"/>
    </source>
</evidence>
<evidence type="ECO:0000256" key="11">
    <source>
        <dbReference type="ARBA" id="ARBA00023012"/>
    </source>
</evidence>
<dbReference type="InterPro" id="IPR037006">
    <property type="entry name" value="CheA-like_homodim_sf"/>
</dbReference>
<dbReference type="InterPro" id="IPR003594">
    <property type="entry name" value="HATPase_dom"/>
</dbReference>
<evidence type="ECO:0000256" key="9">
    <source>
        <dbReference type="ARBA" id="ARBA00022777"/>
    </source>
</evidence>
<dbReference type="SUPFAM" id="SSF55874">
    <property type="entry name" value="ATPase domain of HSP90 chaperone/DNA topoisomerase II/histidine kinase"/>
    <property type="match status" value="1"/>
</dbReference>
<feature type="region of interest" description="Disordered" evidence="14">
    <location>
        <begin position="140"/>
        <end position="160"/>
    </location>
</feature>
<sequence length="735" mass="79245">MSMDDEYGHALDVFVTEARDLVQDVEDGFLRLEGSSAGSETVNALFRAVHTLKGSSGMFGLGHIVEFTHVIETMLDLVRRGELAVTPEMVSALLPCGDHILNLVEGVASGRSQATPEEQSTSAMLLSRLEPFLPGAEAAAVPDASAAPSSEPSDSELDDDERSWHLSLRFGEDSLRNGMDPLAFLRYLATVGTVLDLQVRSDSLPPLAELNPETCYLGFEVDYVTTVPKADIESIFEFVREDSDIRITPAAEQVDSYVKLIGTLPESDRIGDILIRSGAATEREIADAMRLQQERSRSANAIVPLGEILVEQNIVPRQVVDAALGKQRKAGETRAQQDTQTLRVDAARLDRLIDLVGELVIAQASAGVVCMTDAGDRSGVAEAQSEVMRLVEEVRDSALSLRMVPIGTTFRRFERVVRDVSVELQKEVGLVVTGGDAEVDKALVERIGDPLVHLVRNSLDHGIEPPAERLRRGKPARGTLRLNAFHDAGSIVIEVADDGRGLDRDKILERAIERGLVEPGAVLTDAEVYELIFEPGFSTAATVSNLSGRGVGMDVVRRNVTALRGTIEVETSLGVGTTMRIRLPLTLAIIEGFLVGVGSRYFIVPLDRVTECVELPPGAIVPGVGSRDVMDLRGEVLPFIRLRTMFGIDGQPARRQSVVVVEQSGQRTGLVVDALMGEFQTVIKPLGPLFSRAKCISGATILGNGEVALILDVGPLVVGQTERERVLHAGATAVA</sequence>
<keyword evidence="10" id="KW-0067">ATP-binding</keyword>
<dbReference type="PROSITE" id="PS50894">
    <property type="entry name" value="HPT"/>
    <property type="match status" value="1"/>
</dbReference>
<dbReference type="PRINTS" id="PR00344">
    <property type="entry name" value="BCTRLSENSOR"/>
</dbReference>
<dbReference type="PROSITE" id="PS50851">
    <property type="entry name" value="CHEW"/>
    <property type="match status" value="1"/>
</dbReference>
<dbReference type="InterPro" id="IPR036097">
    <property type="entry name" value="HisK_dim/P_sf"/>
</dbReference>
<dbReference type="InterPro" id="IPR051315">
    <property type="entry name" value="Bact_Chemotaxis_CheA"/>
</dbReference>
<dbReference type="CDD" id="cd00731">
    <property type="entry name" value="CheA_reg"/>
    <property type="match status" value="1"/>
</dbReference>
<evidence type="ECO:0000259" key="16">
    <source>
        <dbReference type="PROSITE" id="PS50851"/>
    </source>
</evidence>
<dbReference type="InterPro" id="IPR036061">
    <property type="entry name" value="CheW-like_dom_sf"/>
</dbReference>
<dbReference type="InterPro" id="IPR002545">
    <property type="entry name" value="CheW-lke_dom"/>
</dbReference>
<evidence type="ECO:0000256" key="14">
    <source>
        <dbReference type="SAM" id="MobiDB-lite"/>
    </source>
</evidence>
<evidence type="ECO:0000256" key="4">
    <source>
        <dbReference type="ARBA" id="ARBA00021495"/>
    </source>
</evidence>
<dbReference type="InterPro" id="IPR004358">
    <property type="entry name" value="Sig_transdc_His_kin-like_C"/>
</dbReference>
<evidence type="ECO:0000313" key="19">
    <source>
        <dbReference type="Proteomes" id="UP001501676"/>
    </source>
</evidence>
<dbReference type="InterPro" id="IPR005467">
    <property type="entry name" value="His_kinase_dom"/>
</dbReference>
<keyword evidence="8" id="KW-0547">Nucleotide-binding</keyword>
<evidence type="ECO:0000259" key="15">
    <source>
        <dbReference type="PROSITE" id="PS50109"/>
    </source>
</evidence>
<comment type="function">
    <text evidence="12">Involved in the transmission of sensory signals from the chemoreceptors to the flagellar motors. CheA is autophosphorylated; it can transfer its phosphate group to either CheB or CheY.</text>
</comment>
<dbReference type="SUPFAM" id="SSF47226">
    <property type="entry name" value="Histidine-containing phosphotransfer domain, HPT domain"/>
    <property type="match status" value="1"/>
</dbReference>
<dbReference type="Pfam" id="PF01627">
    <property type="entry name" value="Hpt"/>
    <property type="match status" value="1"/>
</dbReference>
<dbReference type="SUPFAM" id="SSF47384">
    <property type="entry name" value="Homodimeric domain of signal transducing histidine kinase"/>
    <property type="match status" value="1"/>
</dbReference>
<feature type="compositionally biased region" description="Low complexity" evidence="14">
    <location>
        <begin position="140"/>
        <end position="152"/>
    </location>
</feature>
<dbReference type="SMART" id="SM00260">
    <property type="entry name" value="CheW"/>
    <property type="match status" value="1"/>
</dbReference>
<evidence type="ECO:0000256" key="7">
    <source>
        <dbReference type="ARBA" id="ARBA00022679"/>
    </source>
</evidence>
<dbReference type="PANTHER" id="PTHR43395:SF10">
    <property type="entry name" value="CHEMOTAXIS PROTEIN CHEA"/>
    <property type="match status" value="1"/>
</dbReference>
<dbReference type="Pfam" id="PF01584">
    <property type="entry name" value="CheW"/>
    <property type="match status" value="1"/>
</dbReference>
<evidence type="ECO:0000313" key="18">
    <source>
        <dbReference type="EMBL" id="GAA3392231.1"/>
    </source>
</evidence>
<dbReference type="Pfam" id="PF02895">
    <property type="entry name" value="H-kinase_dim"/>
    <property type="match status" value="1"/>
</dbReference>